<keyword evidence="1" id="KW-0812">Transmembrane</keyword>
<dbReference type="EMBL" id="MIJZ01000012">
    <property type="protein sequence ID" value="OEG11826.1"/>
    <property type="molecule type" value="Genomic_DNA"/>
</dbReference>
<sequence length="253" mass="28837">MKKRYRGEKCLLVCLFLLISLSLALKPVEVSSESNLPPGIVAGDDQGIKIKNDGQYLVEIQDVAPGKKWSTKITIINIEKDIPYLLTMNISKPTMIKGTLDLSKAIQMTLIYEDKEVYKGPLSGVNKMLNLQDQSTPLNLGTFKAGDTKMLEARFELDGKSYTNRDFFEKNIVENIWYFKAIKTTLPDTSDPDQPEKPLIEKLISKLRLPNTGEEWRNALIFSCIGLFLILISLLIVKHKKQERKPRKKKRTH</sequence>
<accession>A0A1E5GGH7</accession>
<dbReference type="AlphaFoldDB" id="A0A1E5GGH7"/>
<gene>
    <name evidence="2" type="ORF">BCR21_06230</name>
</gene>
<keyword evidence="3" id="KW-1185">Reference proteome</keyword>
<feature type="transmembrane region" description="Helical" evidence="1">
    <location>
        <begin position="216"/>
        <end position="237"/>
    </location>
</feature>
<dbReference type="OrthoDB" id="2194994at2"/>
<keyword evidence="1" id="KW-0472">Membrane</keyword>
<organism evidence="2 3">
    <name type="scientific">Enterococcus ureasiticus</name>
    <dbReference type="NCBI Taxonomy" id="903984"/>
    <lineage>
        <taxon>Bacteria</taxon>
        <taxon>Bacillati</taxon>
        <taxon>Bacillota</taxon>
        <taxon>Bacilli</taxon>
        <taxon>Lactobacillales</taxon>
        <taxon>Enterococcaceae</taxon>
        <taxon>Enterococcus</taxon>
    </lineage>
</organism>
<keyword evidence="1" id="KW-1133">Transmembrane helix</keyword>
<evidence type="ECO:0000313" key="2">
    <source>
        <dbReference type="EMBL" id="OEG11826.1"/>
    </source>
</evidence>
<name>A0A1E5GGH7_9ENTE</name>
<evidence type="ECO:0000256" key="1">
    <source>
        <dbReference type="SAM" id="Phobius"/>
    </source>
</evidence>
<dbReference type="RefSeq" id="WP_069645680.1">
    <property type="nucleotide sequence ID" value="NZ_MIJZ01000012.1"/>
</dbReference>
<evidence type="ECO:0008006" key="4">
    <source>
        <dbReference type="Google" id="ProtNLM"/>
    </source>
</evidence>
<comment type="caution">
    <text evidence="2">The sequence shown here is derived from an EMBL/GenBank/DDBJ whole genome shotgun (WGS) entry which is preliminary data.</text>
</comment>
<evidence type="ECO:0000313" key="3">
    <source>
        <dbReference type="Proteomes" id="UP000094068"/>
    </source>
</evidence>
<dbReference type="STRING" id="903984.BCR21_06230"/>
<dbReference type="Proteomes" id="UP000094068">
    <property type="component" value="Unassembled WGS sequence"/>
</dbReference>
<protein>
    <recommendedName>
        <fullName evidence="4">Gram-positive cocci surface proteins LPxTG domain-containing protein</fullName>
    </recommendedName>
</protein>
<proteinExistence type="predicted"/>
<reference evidence="3" key="1">
    <citation type="submission" date="2016-09" db="EMBL/GenBank/DDBJ databases">
        <authorList>
            <person name="Gulvik C.A."/>
        </authorList>
    </citation>
    <scope>NUCLEOTIDE SEQUENCE [LARGE SCALE GENOMIC DNA]</scope>
    <source>
        <strain evidence="3">DSM 23328</strain>
    </source>
</reference>